<evidence type="ECO:0000256" key="8">
    <source>
        <dbReference type="ARBA" id="ARBA00023037"/>
    </source>
</evidence>
<dbReference type="Pfam" id="PF23106">
    <property type="entry name" value="EGF_Teneurin"/>
    <property type="match status" value="1"/>
</dbReference>
<keyword evidence="10" id="KW-1015">Disulfide bond</keyword>
<reference evidence="14" key="1">
    <citation type="submission" date="2025-08" db="UniProtKB">
        <authorList>
            <consortium name="Ensembl"/>
        </authorList>
    </citation>
    <scope>IDENTIFICATION</scope>
</reference>
<dbReference type="GO" id="GO:0008305">
    <property type="term" value="C:integrin complex"/>
    <property type="evidence" value="ECO:0007669"/>
    <property type="project" value="TreeGrafter"/>
</dbReference>
<evidence type="ECO:0000313" key="14">
    <source>
        <dbReference type="Ensembl" id="ENSABRP00000017027.1"/>
    </source>
</evidence>
<name>A0A8B9CB11_9AVES</name>
<feature type="domain" description="Integrin beta subunit tail" evidence="13">
    <location>
        <begin position="157"/>
        <end position="239"/>
    </location>
</feature>
<dbReference type="PROSITE" id="PS00243">
    <property type="entry name" value="I_EGF_1"/>
    <property type="match status" value="2"/>
</dbReference>
<evidence type="ECO:0000259" key="12">
    <source>
        <dbReference type="SMART" id="SM01241"/>
    </source>
</evidence>
<dbReference type="Ensembl" id="ENSABRT00000024186.1">
    <property type="protein sequence ID" value="ENSABRP00000017027.1"/>
    <property type="gene ID" value="ENSABRG00000014870.1"/>
</dbReference>
<dbReference type="GO" id="GO:0098609">
    <property type="term" value="P:cell-cell adhesion"/>
    <property type="evidence" value="ECO:0007669"/>
    <property type="project" value="TreeGrafter"/>
</dbReference>
<dbReference type="Proteomes" id="UP000694426">
    <property type="component" value="Unplaced"/>
</dbReference>
<keyword evidence="9" id="KW-0472">Membrane</keyword>
<dbReference type="SUPFAM" id="SSF57196">
    <property type="entry name" value="EGF/Laminin"/>
    <property type="match status" value="2"/>
</dbReference>
<comment type="subcellular location">
    <subcellularLocation>
        <location evidence="1">Membrane</location>
        <topology evidence="1">Single-pass type I membrane protein</topology>
    </subcellularLocation>
</comment>
<keyword evidence="5" id="KW-0732">Signal</keyword>
<dbReference type="GO" id="GO:0007160">
    <property type="term" value="P:cell-matrix adhesion"/>
    <property type="evidence" value="ECO:0007669"/>
    <property type="project" value="TreeGrafter"/>
</dbReference>
<dbReference type="GeneTree" id="ENSGT01150000286919"/>
<dbReference type="Pfam" id="PF23105">
    <property type="entry name" value="EGF_integrin"/>
    <property type="match status" value="1"/>
</dbReference>
<keyword evidence="11" id="KW-0325">Glycoprotein</keyword>
<dbReference type="AlphaFoldDB" id="A0A8B9CB11"/>
<evidence type="ECO:0000256" key="2">
    <source>
        <dbReference type="ARBA" id="ARBA00007449"/>
    </source>
</evidence>
<sequence length="311" mass="32261">MGSDGGSGVGAMGCPVGRRGRRCECEGPEAEEEVGGGCRPPNSTAPPCSGRGHCVCGACECPPGLSGRFCECDSSACERHEGLPCGGPQRGTCECGRCRCSANFTGSGCGCSLVGDGCKRGGRECSGRGRCECGRCRCQPGFVGPFCAHCPSCPGPCQRLRDCVDCGAFGGGPLRENCSQACNRTVLWVQPPPAPPTPTLCREKAADGRILVFLIKQGGGEEEDGGDVVHPAALAAGLVAGIVAGGLLLAAGGRGWAELHDRREVRRFEQERRRARWDENNPLFRSATTTVVNPKAPPRLLSSPDAMAPGL</sequence>
<dbReference type="SUPFAM" id="SSF69687">
    <property type="entry name" value="Integrin beta tail domain"/>
    <property type="match status" value="1"/>
</dbReference>
<keyword evidence="3" id="KW-0245">EGF-like domain</keyword>
<evidence type="ECO:0000256" key="5">
    <source>
        <dbReference type="ARBA" id="ARBA00022729"/>
    </source>
</evidence>
<organism evidence="14 15">
    <name type="scientific">Anser brachyrhynchus</name>
    <name type="common">Pink-footed goose</name>
    <dbReference type="NCBI Taxonomy" id="132585"/>
    <lineage>
        <taxon>Eukaryota</taxon>
        <taxon>Metazoa</taxon>
        <taxon>Chordata</taxon>
        <taxon>Craniata</taxon>
        <taxon>Vertebrata</taxon>
        <taxon>Euteleostomi</taxon>
        <taxon>Archelosauria</taxon>
        <taxon>Archosauria</taxon>
        <taxon>Dinosauria</taxon>
        <taxon>Saurischia</taxon>
        <taxon>Theropoda</taxon>
        <taxon>Coelurosauria</taxon>
        <taxon>Aves</taxon>
        <taxon>Neognathae</taxon>
        <taxon>Galloanserae</taxon>
        <taxon>Anseriformes</taxon>
        <taxon>Anatidae</taxon>
        <taxon>Anserinae</taxon>
        <taxon>Anser</taxon>
    </lineage>
</organism>
<evidence type="ECO:0000256" key="7">
    <source>
        <dbReference type="ARBA" id="ARBA00022989"/>
    </source>
</evidence>
<dbReference type="InterPro" id="IPR014836">
    <property type="entry name" value="Integrin_bsu_cyt_dom"/>
</dbReference>
<dbReference type="InterPro" id="IPR036349">
    <property type="entry name" value="Integrin_bsu_tail_dom_sf"/>
</dbReference>
<keyword evidence="6" id="KW-0677">Repeat</keyword>
<dbReference type="Gene3D" id="2.10.25.10">
    <property type="entry name" value="Laminin"/>
    <property type="match status" value="3"/>
</dbReference>
<dbReference type="PRINTS" id="PR01186">
    <property type="entry name" value="INTEGRINB"/>
</dbReference>
<dbReference type="GO" id="GO:0009986">
    <property type="term" value="C:cell surface"/>
    <property type="evidence" value="ECO:0007669"/>
    <property type="project" value="TreeGrafter"/>
</dbReference>
<dbReference type="SMART" id="SM01241">
    <property type="entry name" value="Integrin_b_cyt"/>
    <property type="match status" value="1"/>
</dbReference>
<dbReference type="GO" id="GO:0033627">
    <property type="term" value="P:cell adhesion mediated by integrin"/>
    <property type="evidence" value="ECO:0007669"/>
    <property type="project" value="TreeGrafter"/>
</dbReference>
<dbReference type="PANTHER" id="PTHR10082:SF36">
    <property type="entry name" value="INTEGRIN BETA-7"/>
    <property type="match status" value="1"/>
</dbReference>
<dbReference type="GO" id="GO:0005925">
    <property type="term" value="C:focal adhesion"/>
    <property type="evidence" value="ECO:0007669"/>
    <property type="project" value="TreeGrafter"/>
</dbReference>
<dbReference type="SMART" id="SM01242">
    <property type="entry name" value="Integrin_B_tail"/>
    <property type="match status" value="1"/>
</dbReference>
<evidence type="ECO:0000256" key="9">
    <source>
        <dbReference type="ARBA" id="ARBA00023136"/>
    </source>
</evidence>
<proteinExistence type="inferred from homology"/>
<dbReference type="InterPro" id="IPR015812">
    <property type="entry name" value="Integrin_bsu"/>
</dbReference>
<dbReference type="FunFam" id="2.10.25.10:FF:000036">
    <property type="entry name" value="Integrin beta"/>
    <property type="match status" value="1"/>
</dbReference>
<keyword evidence="15" id="KW-1185">Reference proteome</keyword>
<evidence type="ECO:0000256" key="4">
    <source>
        <dbReference type="ARBA" id="ARBA00022692"/>
    </source>
</evidence>
<dbReference type="InterPro" id="IPR057243">
    <property type="entry name" value="Integrin_I-EGF_CS"/>
</dbReference>
<keyword evidence="7" id="KW-1133">Transmembrane helix</keyword>
<dbReference type="Gene3D" id="1.20.5.100">
    <property type="entry name" value="Cytochrome c1, transmembrane anchor, C-terminal"/>
    <property type="match status" value="1"/>
</dbReference>
<accession>A0A8B9CB11</accession>
<evidence type="ECO:0000259" key="13">
    <source>
        <dbReference type="SMART" id="SM01242"/>
    </source>
</evidence>
<comment type="similarity">
    <text evidence="2">Belongs to the integrin beta chain family.</text>
</comment>
<evidence type="ECO:0000256" key="6">
    <source>
        <dbReference type="ARBA" id="ARBA00022737"/>
    </source>
</evidence>
<evidence type="ECO:0000256" key="3">
    <source>
        <dbReference type="ARBA" id="ARBA00022536"/>
    </source>
</evidence>
<keyword evidence="4" id="KW-0812">Transmembrane</keyword>
<dbReference type="Gene3D" id="4.10.1240.30">
    <property type="match status" value="1"/>
</dbReference>
<protein>
    <submittedName>
        <fullName evidence="14">Uncharacterized protein</fullName>
    </submittedName>
</protein>
<dbReference type="Pfam" id="PF08725">
    <property type="entry name" value="Integrin_b_cyt"/>
    <property type="match status" value="1"/>
</dbReference>
<dbReference type="InterPro" id="IPR012896">
    <property type="entry name" value="Integrin_bsu_tail"/>
</dbReference>
<dbReference type="PANTHER" id="PTHR10082">
    <property type="entry name" value="INTEGRIN BETA SUBUNIT"/>
    <property type="match status" value="1"/>
</dbReference>
<evidence type="ECO:0000256" key="10">
    <source>
        <dbReference type="ARBA" id="ARBA00023157"/>
    </source>
</evidence>
<keyword evidence="8" id="KW-0401">Integrin</keyword>
<dbReference type="GO" id="GO:0050900">
    <property type="term" value="P:leukocyte migration"/>
    <property type="evidence" value="ECO:0007669"/>
    <property type="project" value="TreeGrafter"/>
</dbReference>
<feature type="domain" description="Integrin beta subunit cytoplasmic" evidence="12">
    <location>
        <begin position="254"/>
        <end position="297"/>
    </location>
</feature>
<dbReference type="GO" id="GO:0007229">
    <property type="term" value="P:integrin-mediated signaling pathway"/>
    <property type="evidence" value="ECO:0007669"/>
    <property type="project" value="UniProtKB-KW"/>
</dbReference>
<evidence type="ECO:0000256" key="11">
    <source>
        <dbReference type="ARBA" id="ARBA00023180"/>
    </source>
</evidence>
<dbReference type="InterPro" id="IPR057073">
    <property type="entry name" value="EGF_integrin_2"/>
</dbReference>
<evidence type="ECO:0000313" key="15">
    <source>
        <dbReference type="Proteomes" id="UP000694426"/>
    </source>
</evidence>
<reference evidence="14" key="2">
    <citation type="submission" date="2025-09" db="UniProtKB">
        <authorList>
            <consortium name="Ensembl"/>
        </authorList>
    </citation>
    <scope>IDENTIFICATION</scope>
</reference>
<evidence type="ECO:0000256" key="1">
    <source>
        <dbReference type="ARBA" id="ARBA00004479"/>
    </source>
</evidence>
<dbReference type="GO" id="GO:0005178">
    <property type="term" value="F:integrin binding"/>
    <property type="evidence" value="ECO:0007669"/>
    <property type="project" value="TreeGrafter"/>
</dbReference>